<dbReference type="AlphaFoldDB" id="A0A2Z6DYM2"/>
<dbReference type="Proteomes" id="UP000262004">
    <property type="component" value="Chromosome"/>
</dbReference>
<evidence type="ECO:0000256" key="1">
    <source>
        <dbReference type="SAM" id="MobiDB-lite"/>
    </source>
</evidence>
<proteinExistence type="predicted"/>
<feature type="region of interest" description="Disordered" evidence="1">
    <location>
        <begin position="1"/>
        <end position="73"/>
    </location>
</feature>
<evidence type="ECO:0000313" key="2">
    <source>
        <dbReference type="EMBL" id="BBD77624.1"/>
    </source>
</evidence>
<dbReference type="EMBL" id="AP018558">
    <property type="protein sequence ID" value="BBD77624.1"/>
    <property type="molecule type" value="Genomic_DNA"/>
</dbReference>
<reference evidence="2 3" key="1">
    <citation type="submission" date="2018-04" db="EMBL/GenBank/DDBJ databases">
        <title>Complete genome sequence of Hydrogenophilus thermoluteolus TH-1.</title>
        <authorList>
            <person name="Arai H."/>
        </authorList>
    </citation>
    <scope>NUCLEOTIDE SEQUENCE [LARGE SCALE GENOMIC DNA]</scope>
    <source>
        <strain evidence="2 3">TH-1</strain>
    </source>
</reference>
<dbReference type="KEGG" id="htl:HPTL_1360"/>
<keyword evidence="3" id="KW-1185">Reference proteome</keyword>
<sequence length="120" mass="12853">MRSTPSTATLTSPEIPPVPLDALPVLTEKAEFAPSQTVQAPSGAPPTPETATATPTSPGASAPAMNAPALTTEEDDEAFARWVAERTAALVHEELTALTERVLARLEWELKQKRRGRNRL</sequence>
<organism evidence="2 3">
    <name type="scientific">Hydrogenophilus thermoluteolus</name>
    <name type="common">Pseudomonas hydrogenothermophila</name>
    <dbReference type="NCBI Taxonomy" id="297"/>
    <lineage>
        <taxon>Bacteria</taxon>
        <taxon>Pseudomonadati</taxon>
        <taxon>Pseudomonadota</taxon>
        <taxon>Hydrogenophilia</taxon>
        <taxon>Hydrogenophilales</taxon>
        <taxon>Hydrogenophilaceae</taxon>
        <taxon>Hydrogenophilus</taxon>
    </lineage>
</organism>
<feature type="compositionally biased region" description="Polar residues" evidence="1">
    <location>
        <begin position="1"/>
        <end position="12"/>
    </location>
</feature>
<evidence type="ECO:0000313" key="3">
    <source>
        <dbReference type="Proteomes" id="UP000262004"/>
    </source>
</evidence>
<gene>
    <name evidence="2" type="ORF">HPTL_1360</name>
</gene>
<accession>A0A2Z6DYM2</accession>
<protein>
    <submittedName>
        <fullName evidence="2">Uncharacterized protein</fullName>
    </submittedName>
</protein>
<feature type="compositionally biased region" description="Low complexity" evidence="1">
    <location>
        <begin position="49"/>
        <end position="64"/>
    </location>
</feature>
<name>A0A2Z6DYM2_HYDTE</name>